<feature type="transmembrane region" description="Helical" evidence="1">
    <location>
        <begin position="69"/>
        <end position="91"/>
    </location>
</feature>
<dbReference type="KEGG" id="pgin:FRZ67_20095"/>
<evidence type="ECO:0000313" key="2">
    <source>
        <dbReference type="EMBL" id="QEC69490.1"/>
    </source>
</evidence>
<feature type="transmembrane region" description="Helical" evidence="1">
    <location>
        <begin position="7"/>
        <end position="25"/>
    </location>
</feature>
<dbReference type="RefSeq" id="WP_147192367.1">
    <property type="nucleotide sequence ID" value="NZ_CP042435.1"/>
</dbReference>
<gene>
    <name evidence="2" type="ORF">FRZ67_20095</name>
</gene>
<name>A0A5B8VDH4_9BACT</name>
<proteinExistence type="predicted"/>
<reference evidence="2 3" key="1">
    <citation type="journal article" date="2016" name="Int. J. Syst. Evol. Microbiol.">
        <title>Panacibacter ginsenosidivorans gen. nov., sp. nov., with ginsenoside converting activity isolated from soil of a ginseng field.</title>
        <authorList>
            <person name="Siddiqi M.Z."/>
            <person name="Muhammad Shafi S."/>
            <person name="Choi K.D."/>
            <person name="Im W.T."/>
        </authorList>
    </citation>
    <scope>NUCLEOTIDE SEQUENCE [LARGE SCALE GENOMIC DNA]</scope>
    <source>
        <strain evidence="2 3">Gsoil1550</strain>
    </source>
</reference>
<keyword evidence="1" id="KW-0812">Transmembrane</keyword>
<dbReference type="AlphaFoldDB" id="A0A5B8VDH4"/>
<dbReference type="EMBL" id="CP042435">
    <property type="protein sequence ID" value="QEC69490.1"/>
    <property type="molecule type" value="Genomic_DNA"/>
</dbReference>
<dbReference type="Proteomes" id="UP000321533">
    <property type="component" value="Chromosome"/>
</dbReference>
<sequence>MKSFQKVMLINIGIAILITILIIVANNSTFFGAGETALAFGIVCLGSGIINIGIGFILLLAGNKEWRNGFLLSGAALLLLSGISCGGGAAFA</sequence>
<evidence type="ECO:0000313" key="3">
    <source>
        <dbReference type="Proteomes" id="UP000321533"/>
    </source>
</evidence>
<keyword evidence="1" id="KW-1133">Transmembrane helix</keyword>
<keyword evidence="1" id="KW-0472">Membrane</keyword>
<organism evidence="2 3">
    <name type="scientific">Panacibacter ginsenosidivorans</name>
    <dbReference type="NCBI Taxonomy" id="1813871"/>
    <lineage>
        <taxon>Bacteria</taxon>
        <taxon>Pseudomonadati</taxon>
        <taxon>Bacteroidota</taxon>
        <taxon>Chitinophagia</taxon>
        <taxon>Chitinophagales</taxon>
        <taxon>Chitinophagaceae</taxon>
        <taxon>Panacibacter</taxon>
    </lineage>
</organism>
<protein>
    <submittedName>
        <fullName evidence="2">Uncharacterized protein</fullName>
    </submittedName>
</protein>
<evidence type="ECO:0000256" key="1">
    <source>
        <dbReference type="SAM" id="Phobius"/>
    </source>
</evidence>
<feature type="transmembrane region" description="Helical" evidence="1">
    <location>
        <begin position="37"/>
        <end position="62"/>
    </location>
</feature>
<accession>A0A5B8VDH4</accession>
<keyword evidence="3" id="KW-1185">Reference proteome</keyword>